<name>A0AAJ1IDE6_9SPIO</name>
<reference evidence="2 3" key="1">
    <citation type="submission" date="2022-12" db="EMBL/GenBank/DDBJ databases">
        <title>Metagenome assembled genome from gulf of manar.</title>
        <authorList>
            <person name="Kohli P."/>
            <person name="Pk S."/>
            <person name="Venkata Ramana C."/>
            <person name="Sasikala C."/>
        </authorList>
    </citation>
    <scope>NUCLEOTIDE SEQUENCE [LARGE SCALE GENOMIC DNA]</scope>
    <source>
        <strain evidence="2">JB008</strain>
    </source>
</reference>
<dbReference type="EMBL" id="JAQQAL010000009">
    <property type="protein sequence ID" value="MDC7225732.1"/>
    <property type="molecule type" value="Genomic_DNA"/>
</dbReference>
<dbReference type="Proteomes" id="UP001221217">
    <property type="component" value="Unassembled WGS sequence"/>
</dbReference>
<comment type="caution">
    <text evidence="2">The sequence shown here is derived from an EMBL/GenBank/DDBJ whole genome shotgun (WGS) entry which is preliminary data.</text>
</comment>
<protein>
    <recommendedName>
        <fullName evidence="4">Curli production assembly/transport component CsgG</fullName>
    </recommendedName>
</protein>
<evidence type="ECO:0000256" key="1">
    <source>
        <dbReference type="SAM" id="MobiDB-lite"/>
    </source>
</evidence>
<feature type="region of interest" description="Disordered" evidence="1">
    <location>
        <begin position="309"/>
        <end position="332"/>
    </location>
</feature>
<accession>A0AAJ1IDE6</accession>
<evidence type="ECO:0000313" key="2">
    <source>
        <dbReference type="EMBL" id="MDC7225732.1"/>
    </source>
</evidence>
<proteinExistence type="predicted"/>
<dbReference type="AlphaFoldDB" id="A0AAJ1IDE6"/>
<evidence type="ECO:0000313" key="3">
    <source>
        <dbReference type="Proteomes" id="UP001221217"/>
    </source>
</evidence>
<organism evidence="2 3">
    <name type="scientific">Candidatus Thalassospirochaeta sargassi</name>
    <dbReference type="NCBI Taxonomy" id="3119039"/>
    <lineage>
        <taxon>Bacteria</taxon>
        <taxon>Pseudomonadati</taxon>
        <taxon>Spirochaetota</taxon>
        <taxon>Spirochaetia</taxon>
        <taxon>Spirochaetales</taxon>
        <taxon>Spirochaetaceae</taxon>
        <taxon>Candidatus Thalassospirochaeta</taxon>
    </lineage>
</organism>
<evidence type="ECO:0008006" key="4">
    <source>
        <dbReference type="Google" id="ProtNLM"/>
    </source>
</evidence>
<gene>
    <name evidence="2" type="ORF">PQJ61_03085</name>
</gene>
<feature type="compositionally biased region" description="Low complexity" evidence="1">
    <location>
        <begin position="323"/>
        <end position="332"/>
    </location>
</feature>
<sequence length="437" mass="48384">MKKKLLFIIITVAVLLTGCKSLFTPEGNLLSAAKRAEKQNDYHTAVLSAVEAVRIDNQYKKAIEFLKETYPKANAHYALLIDQTQAAGGSETNDRIAKYYKYLFDINESAKSLPPITDPKTKLALTLTYTDYQAEMNKANEMAAEEHYQKGINLYRMKGRENAKAATEEFEIALGFVSGYKDAEIMAQKAKDNATQIVAFFEFENRAWNIPYAQFGNIMQGAAISNLMSNPDVMKYTKIIDEGMQDRIIQEQIGSLDAMMSDNSRIEIGQLLNSNIIVTGTIDSAYLEGPVTNMSQYTRTANIEAENITTVTDSDKTDPYYNSSSSNQSSSVTSFGTVEVEADIFHYTKSITFEVTVTYRAIDVETGSILKSETVTTSISDSSEWADYRGAEEALTWEDEQLINAYEESVKSAQQLATEAASDAGASIAEGLASFLK</sequence>
<dbReference type="PROSITE" id="PS51257">
    <property type="entry name" value="PROKAR_LIPOPROTEIN"/>
    <property type="match status" value="1"/>
</dbReference>